<feature type="chain" id="PRO_5031111129" description="Subtilisin inhibitor domain-containing protein" evidence="1">
    <location>
        <begin position="28"/>
        <end position="121"/>
    </location>
</feature>
<dbReference type="EMBL" id="JACHIU010000001">
    <property type="protein sequence ID" value="MBB6475464.1"/>
    <property type="molecule type" value="Genomic_DNA"/>
</dbReference>
<organism evidence="2 3">
    <name type="scientific">Sphaerisporangium rubeum</name>
    <dbReference type="NCBI Taxonomy" id="321317"/>
    <lineage>
        <taxon>Bacteria</taxon>
        <taxon>Bacillati</taxon>
        <taxon>Actinomycetota</taxon>
        <taxon>Actinomycetes</taxon>
        <taxon>Streptosporangiales</taxon>
        <taxon>Streptosporangiaceae</taxon>
        <taxon>Sphaerisporangium</taxon>
    </lineage>
</organism>
<dbReference type="RefSeq" id="WP_184984810.1">
    <property type="nucleotide sequence ID" value="NZ_BAAALO010000007.1"/>
</dbReference>
<evidence type="ECO:0000313" key="2">
    <source>
        <dbReference type="EMBL" id="MBB6475464.1"/>
    </source>
</evidence>
<accession>A0A7X0IIV5</accession>
<proteinExistence type="predicted"/>
<dbReference type="Proteomes" id="UP000555564">
    <property type="component" value="Unassembled WGS sequence"/>
</dbReference>
<reference evidence="2 3" key="1">
    <citation type="submission" date="2020-08" db="EMBL/GenBank/DDBJ databases">
        <title>Sequencing the genomes of 1000 actinobacteria strains.</title>
        <authorList>
            <person name="Klenk H.-P."/>
        </authorList>
    </citation>
    <scope>NUCLEOTIDE SEQUENCE [LARGE SCALE GENOMIC DNA]</scope>
    <source>
        <strain evidence="2 3">DSM 44936</strain>
    </source>
</reference>
<keyword evidence="3" id="KW-1185">Reference proteome</keyword>
<evidence type="ECO:0008006" key="4">
    <source>
        <dbReference type="Google" id="ProtNLM"/>
    </source>
</evidence>
<sequence length="121" mass="13077">MRSAHRFLLTALALSVLLVTPLGTAWASSSTAAAGDFRTTAWKTLPKDVTAPETTLAAETSYCIPVAGPGVKMTFYCDLKEPNTLFVYCEGVTVEIRMNTGRWAPSGSCPGYRGYRLVPRV</sequence>
<evidence type="ECO:0000313" key="3">
    <source>
        <dbReference type="Proteomes" id="UP000555564"/>
    </source>
</evidence>
<protein>
    <recommendedName>
        <fullName evidence="4">Subtilisin inhibitor domain-containing protein</fullName>
    </recommendedName>
</protein>
<name>A0A7X0IIV5_9ACTN</name>
<feature type="signal peptide" evidence="1">
    <location>
        <begin position="1"/>
        <end position="27"/>
    </location>
</feature>
<evidence type="ECO:0000256" key="1">
    <source>
        <dbReference type="SAM" id="SignalP"/>
    </source>
</evidence>
<keyword evidence="1" id="KW-0732">Signal</keyword>
<gene>
    <name evidence="2" type="ORF">BJ992_004895</name>
</gene>
<dbReference type="AlphaFoldDB" id="A0A7X0IIV5"/>
<comment type="caution">
    <text evidence="2">The sequence shown here is derived from an EMBL/GenBank/DDBJ whole genome shotgun (WGS) entry which is preliminary data.</text>
</comment>